<dbReference type="Gene3D" id="3.40.50.1820">
    <property type="entry name" value="alpha/beta hydrolase"/>
    <property type="match status" value="1"/>
</dbReference>
<keyword evidence="2" id="KW-0719">Serine esterase</keyword>
<comment type="catalytic activity">
    <reaction evidence="7">
        <text>acetylcholine + H2O = choline + acetate + H(+)</text>
        <dbReference type="Rhea" id="RHEA:17561"/>
        <dbReference type="ChEBI" id="CHEBI:15354"/>
        <dbReference type="ChEBI" id="CHEBI:15355"/>
        <dbReference type="ChEBI" id="CHEBI:15377"/>
        <dbReference type="ChEBI" id="CHEBI:15378"/>
        <dbReference type="ChEBI" id="CHEBI:30089"/>
        <dbReference type="EC" id="3.1.1.7"/>
    </reaction>
</comment>
<reference evidence="11 12" key="1">
    <citation type="submission" date="2015-12" db="EMBL/GenBank/DDBJ databases">
        <title>The genome of Folsomia candida.</title>
        <authorList>
            <person name="Faddeeva A."/>
            <person name="Derks M.F."/>
            <person name="Anvar Y."/>
            <person name="Smit S."/>
            <person name="Van Straalen N."/>
            <person name="Roelofs D."/>
        </authorList>
    </citation>
    <scope>NUCLEOTIDE SEQUENCE [LARGE SCALE GENOMIC DNA]</scope>
    <source>
        <strain evidence="11 12">VU population</strain>
        <tissue evidence="11">Whole body</tissue>
    </source>
</reference>
<dbReference type="InterPro" id="IPR029058">
    <property type="entry name" value="AB_hydrolase_fold"/>
</dbReference>
<gene>
    <name evidence="11" type="ORF">Fcan01_19383</name>
</gene>
<dbReference type="PROSITE" id="PS00122">
    <property type="entry name" value="CARBOXYLESTERASE_B_1"/>
    <property type="match status" value="1"/>
</dbReference>
<accession>A0A226DLL1</accession>
<dbReference type="InterPro" id="IPR000997">
    <property type="entry name" value="Cholinesterase"/>
</dbReference>
<feature type="active site" description="Charge relay system" evidence="8">
    <location>
        <position position="361"/>
    </location>
</feature>
<dbReference type="Pfam" id="PF00135">
    <property type="entry name" value="COesterase"/>
    <property type="match status" value="1"/>
</dbReference>
<dbReference type="InterPro" id="IPR050654">
    <property type="entry name" value="AChE-related_enzymes"/>
</dbReference>
<keyword evidence="9" id="KW-0732">Signal</keyword>
<evidence type="ECO:0000256" key="3">
    <source>
        <dbReference type="ARBA" id="ARBA00022801"/>
    </source>
</evidence>
<dbReference type="GO" id="GO:0005886">
    <property type="term" value="C:plasma membrane"/>
    <property type="evidence" value="ECO:0007669"/>
    <property type="project" value="TreeGrafter"/>
</dbReference>
<evidence type="ECO:0000256" key="6">
    <source>
        <dbReference type="ARBA" id="ARBA00037263"/>
    </source>
</evidence>
<dbReference type="STRING" id="158441.A0A226DLL1"/>
<dbReference type="GO" id="GO:0019695">
    <property type="term" value="P:choline metabolic process"/>
    <property type="evidence" value="ECO:0007669"/>
    <property type="project" value="TreeGrafter"/>
</dbReference>
<proteinExistence type="inferred from homology"/>
<organism evidence="11 12">
    <name type="scientific">Folsomia candida</name>
    <name type="common">Springtail</name>
    <dbReference type="NCBI Taxonomy" id="158441"/>
    <lineage>
        <taxon>Eukaryota</taxon>
        <taxon>Metazoa</taxon>
        <taxon>Ecdysozoa</taxon>
        <taxon>Arthropoda</taxon>
        <taxon>Hexapoda</taxon>
        <taxon>Collembola</taxon>
        <taxon>Entomobryomorpha</taxon>
        <taxon>Isotomoidea</taxon>
        <taxon>Isotomidae</taxon>
        <taxon>Proisotominae</taxon>
        <taxon>Folsomia</taxon>
    </lineage>
</organism>
<dbReference type="GO" id="GO:0003990">
    <property type="term" value="F:acetylcholinesterase activity"/>
    <property type="evidence" value="ECO:0007669"/>
    <property type="project" value="UniProtKB-EC"/>
</dbReference>
<dbReference type="OrthoDB" id="9000293at2759"/>
<evidence type="ECO:0000259" key="10">
    <source>
        <dbReference type="Pfam" id="PF00135"/>
    </source>
</evidence>
<keyword evidence="5" id="KW-0325">Glycoprotein</keyword>
<keyword evidence="12" id="KW-1185">Reference proteome</keyword>
<evidence type="ECO:0000256" key="1">
    <source>
        <dbReference type="ARBA" id="ARBA00005964"/>
    </source>
</evidence>
<dbReference type="GO" id="GO:0005615">
    <property type="term" value="C:extracellular space"/>
    <property type="evidence" value="ECO:0007669"/>
    <property type="project" value="TreeGrafter"/>
</dbReference>
<evidence type="ECO:0000256" key="2">
    <source>
        <dbReference type="ARBA" id="ARBA00022487"/>
    </source>
</evidence>
<evidence type="ECO:0000313" key="11">
    <source>
        <dbReference type="EMBL" id="OXA45888.1"/>
    </source>
</evidence>
<feature type="signal peptide" evidence="9">
    <location>
        <begin position="1"/>
        <end position="25"/>
    </location>
</feature>
<protein>
    <recommendedName>
        <fullName evidence="9">Carboxylic ester hydrolase</fullName>
        <ecNumber evidence="9">3.1.1.-</ecNumber>
    </recommendedName>
</protein>
<evidence type="ECO:0000313" key="12">
    <source>
        <dbReference type="Proteomes" id="UP000198287"/>
    </source>
</evidence>
<comment type="function">
    <text evidence="6">Rapidly hydrolyzes choline released into the synapse.</text>
</comment>
<dbReference type="OMA" id="PVRVAQW"/>
<dbReference type="PRINTS" id="PR00878">
    <property type="entry name" value="CHOLNESTRASE"/>
</dbReference>
<dbReference type="PANTHER" id="PTHR43918:SF12">
    <property type="entry name" value="ACETYLCHOLINESTERASE 1"/>
    <property type="match status" value="1"/>
</dbReference>
<dbReference type="PANTHER" id="PTHR43918">
    <property type="entry name" value="ACETYLCHOLINESTERASE"/>
    <property type="match status" value="1"/>
</dbReference>
<keyword evidence="3 9" id="KW-0378">Hydrolase</keyword>
<comment type="similarity">
    <text evidence="1 9">Belongs to the type-B carboxylesterase/lipase family.</text>
</comment>
<comment type="caution">
    <text evidence="11">The sequence shown here is derived from an EMBL/GenBank/DDBJ whole genome shotgun (WGS) entry which is preliminary data.</text>
</comment>
<feature type="active site" description="Acyl-ester intermediate" evidence="8">
    <location>
        <position position="121"/>
    </location>
</feature>
<dbReference type="EC" id="3.1.1.-" evidence="9"/>
<dbReference type="GO" id="GO:0006581">
    <property type="term" value="P:acetylcholine catabolic process"/>
    <property type="evidence" value="ECO:0007669"/>
    <property type="project" value="TreeGrafter"/>
</dbReference>
<name>A0A226DLL1_FOLCA</name>
<dbReference type="Proteomes" id="UP000198287">
    <property type="component" value="Unassembled WGS sequence"/>
</dbReference>
<evidence type="ECO:0000256" key="5">
    <source>
        <dbReference type="ARBA" id="ARBA00023180"/>
    </source>
</evidence>
<evidence type="ECO:0000256" key="8">
    <source>
        <dbReference type="PIRSR" id="PIRSR600997-1"/>
    </source>
</evidence>
<dbReference type="AlphaFoldDB" id="A0A226DLL1"/>
<keyword evidence="4" id="KW-1015">Disulfide bond</keyword>
<feature type="active site" description="Charge relay system" evidence="8">
    <location>
        <position position="247"/>
    </location>
</feature>
<dbReference type="InterPro" id="IPR019826">
    <property type="entry name" value="Carboxylesterase_B_AS"/>
</dbReference>
<feature type="chain" id="PRO_5011820379" description="Carboxylic ester hydrolase" evidence="9">
    <location>
        <begin position="26"/>
        <end position="466"/>
    </location>
</feature>
<sequence>MCLRNRYFIGLVQLLVLTSSHVLDASKRFDDDDDSSLLVETTAGWVRGYVDYATTPEREECDMWFASMQYRVASLGFLYFGTADVPGNAGLFDQLMALQFIKDNIERFGGDSSNITLFGESAGAASVSLHLLSPLSRNLYHRAILQSGSPTPEWVLIPRDESVLRGLRLAEAAGCPHDKNRLHDAIACLRTVNASDLVVKEWGTQGICEFPFVPVQDGAFLDEDPSVALRNGHFKQMPLLLGSNTEEGNYFIIYYLTQLFHLKEGVVVNREEFLQSTRELNPYLNNIARQAVIFEYTDWLNPHDPIKNRDHLDKMVGDKHFTCNVNELALRYAEAGNYVYYYYYTHRSTTHQWPTWTGVMHADEINFVFGEPLDPIRKYTPEEVELSRLMMRYWANFAKTGNPSLSSPRLKQCAFWKKYLPQLIQATTTPAPPKNCTSGVLPRDSRAAYGDLLIGLGIGFSFIYLL</sequence>
<dbReference type="EMBL" id="LNIX01000016">
    <property type="protein sequence ID" value="OXA45888.1"/>
    <property type="molecule type" value="Genomic_DNA"/>
</dbReference>
<dbReference type="SUPFAM" id="SSF53474">
    <property type="entry name" value="alpha/beta-Hydrolases"/>
    <property type="match status" value="1"/>
</dbReference>
<evidence type="ECO:0000256" key="4">
    <source>
        <dbReference type="ARBA" id="ARBA00023157"/>
    </source>
</evidence>
<evidence type="ECO:0000256" key="7">
    <source>
        <dbReference type="ARBA" id="ARBA00048484"/>
    </source>
</evidence>
<evidence type="ECO:0000256" key="9">
    <source>
        <dbReference type="RuleBase" id="RU361235"/>
    </source>
</evidence>
<dbReference type="InterPro" id="IPR002018">
    <property type="entry name" value="CarbesteraseB"/>
</dbReference>
<feature type="domain" description="Carboxylesterase type B" evidence="10">
    <location>
        <begin position="66"/>
        <end position="419"/>
    </location>
</feature>